<evidence type="ECO:0000313" key="4">
    <source>
        <dbReference type="Proteomes" id="UP000031599"/>
    </source>
</evidence>
<dbReference type="EMBL" id="JMCC02000216">
    <property type="protein sequence ID" value="KIG11634.1"/>
    <property type="molecule type" value="Genomic_DNA"/>
</dbReference>
<keyword evidence="1" id="KW-0812">Transmembrane</keyword>
<accession>A0A0C1Z2I3</accession>
<keyword evidence="1" id="KW-0472">Membrane</keyword>
<name>A0A0C1Z2I3_9BACT</name>
<evidence type="ECO:0000259" key="2">
    <source>
        <dbReference type="Pfam" id="PF13701"/>
    </source>
</evidence>
<feature type="domain" description="Transposase DDE" evidence="2">
    <location>
        <begin position="3"/>
        <end position="390"/>
    </location>
</feature>
<feature type="transmembrane region" description="Helical" evidence="1">
    <location>
        <begin position="366"/>
        <end position="386"/>
    </location>
</feature>
<reference evidence="3 4" key="1">
    <citation type="submission" date="2014-12" db="EMBL/GenBank/DDBJ databases">
        <title>Genome assembly of Enhygromyxa salina DSM 15201.</title>
        <authorList>
            <person name="Sharma G."/>
            <person name="Subramanian S."/>
        </authorList>
    </citation>
    <scope>NUCLEOTIDE SEQUENCE [LARGE SCALE GENOMIC DNA]</scope>
    <source>
        <strain evidence="3 4">DSM 15201</strain>
    </source>
</reference>
<dbReference type="Proteomes" id="UP000031599">
    <property type="component" value="Unassembled WGS sequence"/>
</dbReference>
<dbReference type="RefSeq" id="WP_052559338.1">
    <property type="nucleotide sequence ID" value="NZ_JMCC02000216.1"/>
</dbReference>
<keyword evidence="1" id="KW-1133">Transmembrane helix</keyword>
<proteinExistence type="predicted"/>
<organism evidence="3 4">
    <name type="scientific">Enhygromyxa salina</name>
    <dbReference type="NCBI Taxonomy" id="215803"/>
    <lineage>
        <taxon>Bacteria</taxon>
        <taxon>Pseudomonadati</taxon>
        <taxon>Myxococcota</taxon>
        <taxon>Polyangia</taxon>
        <taxon>Nannocystales</taxon>
        <taxon>Nannocystaceae</taxon>
        <taxon>Enhygromyxa</taxon>
    </lineage>
</organism>
<evidence type="ECO:0000256" key="1">
    <source>
        <dbReference type="SAM" id="Phobius"/>
    </source>
</evidence>
<dbReference type="InterPro" id="IPR047960">
    <property type="entry name" value="Transpos_IS1380"/>
</dbReference>
<gene>
    <name evidence="3" type="ORF">DB30_03031</name>
</gene>
<comment type="caution">
    <text evidence="3">The sequence shown here is derived from an EMBL/GenBank/DDBJ whole genome shotgun (WGS) entry which is preliminary data.</text>
</comment>
<dbReference type="NCBIfam" id="NF033539">
    <property type="entry name" value="transpos_IS1380"/>
    <property type="match status" value="1"/>
</dbReference>
<dbReference type="AlphaFoldDB" id="A0A0C1Z2I3"/>
<sequence>MHNLVQRLGLPRALDEELELLKQHRPYKESDHILNIVYNILAGGRTLDDLELLRNDINYLEALGARAIPDPTTAGDFCRRFAAEDIHLLMDIINEVRVAVWREHGSALLGQTARIDADGHIIETSGGCKEGMDLSYKGIWGFQPLLVSLANTKEPLFLVNRGGNANSASGAADYYDAAIDLCYRAGFEKVLLRGDTAFCLTANFDRWTEEGVHFVLGFGVNRGMKARAEAVEDEEYEVLLRRAKRGLSGQERAKQPRVKEQIVHEREYKNVVLESERVGEFEYSPMKCEKTYRVIVLEKTLREERGQQCLGVDVRYFLYITNDPDMSAEQVVFEANDRCDQENLIEQLKNGVRSFRAPLNTFNANWAYMVIASLAWTLKAWFGLLLPVTARHRARHEAEQQQIVRMEFLGGRSCDEGRGKEHSICLASRTIGRGVGGAGGWSDERPRVRLRRAARGLGQWCRFHRHLPIAVQHQMLAAKLRGHDAYITG</sequence>
<dbReference type="InterPro" id="IPR025668">
    <property type="entry name" value="Tnp_DDE_dom"/>
</dbReference>
<evidence type="ECO:0000313" key="3">
    <source>
        <dbReference type="EMBL" id="KIG11634.1"/>
    </source>
</evidence>
<dbReference type="Pfam" id="PF13701">
    <property type="entry name" value="DDE_Tnp_1_4"/>
    <property type="match status" value="1"/>
</dbReference>
<protein>
    <submittedName>
        <fullName evidence="3">Mobile element protein</fullName>
    </submittedName>
</protein>